<keyword evidence="11" id="KW-1185">Reference proteome</keyword>
<dbReference type="EC" id="2.7.11.1" evidence="1"/>
<feature type="domain" description="Protein kinase" evidence="9">
    <location>
        <begin position="1"/>
        <end position="233"/>
    </location>
</feature>
<keyword evidence="5 10" id="KW-0418">Kinase</keyword>
<protein>
    <recommendedName>
        <fullName evidence="1">non-specific serine/threonine protein kinase</fullName>
        <ecNumber evidence="1">2.7.11.1</ecNumber>
    </recommendedName>
</protein>
<sequence>MRWIGVESERECHWGGGLCNNAKSSKFPQISLFRRIRHENIVNMLDVMATRDKIYIVQELVPGGEVLYHLATLGKFPEDRAREYFRQLMSAVAYCHARCLCHRDIKPENLLITDAGTLKMTDFGLAVSVEDGKLLQNAAGTPAYLAPEIAASRPYDGRIADIWSCGVVLYVFITGQYPFVDADPEKLLSKILRAEITYPADVSPKAKDLLTKILETDPHKRINIEGIMEHEWM</sequence>
<gene>
    <name evidence="10" type="ORF">BDK51DRAFT_21281</name>
</gene>
<dbReference type="PIRSF" id="PIRSF000654">
    <property type="entry name" value="Integrin-linked_kinase"/>
    <property type="match status" value="1"/>
</dbReference>
<organism evidence="10 11">
    <name type="scientific">Blyttiomyces helicus</name>
    <dbReference type="NCBI Taxonomy" id="388810"/>
    <lineage>
        <taxon>Eukaryota</taxon>
        <taxon>Fungi</taxon>
        <taxon>Fungi incertae sedis</taxon>
        <taxon>Chytridiomycota</taxon>
        <taxon>Chytridiomycota incertae sedis</taxon>
        <taxon>Chytridiomycetes</taxon>
        <taxon>Chytridiomycetes incertae sedis</taxon>
        <taxon>Blyttiomyces</taxon>
    </lineage>
</organism>
<evidence type="ECO:0000313" key="11">
    <source>
        <dbReference type="Proteomes" id="UP000269721"/>
    </source>
</evidence>
<dbReference type="InterPro" id="IPR011009">
    <property type="entry name" value="Kinase-like_dom_sf"/>
</dbReference>
<keyword evidence="4" id="KW-0547">Nucleotide-binding</keyword>
<evidence type="ECO:0000256" key="3">
    <source>
        <dbReference type="ARBA" id="ARBA00022679"/>
    </source>
</evidence>
<evidence type="ECO:0000256" key="8">
    <source>
        <dbReference type="ARBA" id="ARBA00048679"/>
    </source>
</evidence>
<dbReference type="PANTHER" id="PTHR43895">
    <property type="entry name" value="CALCIUM/CALMODULIN-DEPENDENT PROTEIN KINASE KINASE-RELATED"/>
    <property type="match status" value="1"/>
</dbReference>
<proteinExistence type="predicted"/>
<name>A0A4P9W9Y9_9FUNG</name>
<dbReference type="AlphaFoldDB" id="A0A4P9W9Y9"/>
<comment type="catalytic activity">
    <reaction evidence="7">
        <text>L-threonyl-[protein] + ATP = O-phospho-L-threonyl-[protein] + ADP + H(+)</text>
        <dbReference type="Rhea" id="RHEA:46608"/>
        <dbReference type="Rhea" id="RHEA-COMP:11060"/>
        <dbReference type="Rhea" id="RHEA-COMP:11605"/>
        <dbReference type="ChEBI" id="CHEBI:15378"/>
        <dbReference type="ChEBI" id="CHEBI:30013"/>
        <dbReference type="ChEBI" id="CHEBI:30616"/>
        <dbReference type="ChEBI" id="CHEBI:61977"/>
        <dbReference type="ChEBI" id="CHEBI:456216"/>
        <dbReference type="EC" id="2.7.11.1"/>
    </reaction>
</comment>
<keyword evidence="2 10" id="KW-0723">Serine/threonine-protein kinase</keyword>
<dbReference type="SMART" id="SM00220">
    <property type="entry name" value="S_TKc"/>
    <property type="match status" value="1"/>
</dbReference>
<dbReference type="EMBL" id="KZ997267">
    <property type="protein sequence ID" value="RKO87650.1"/>
    <property type="molecule type" value="Genomic_DNA"/>
</dbReference>
<evidence type="ECO:0000256" key="4">
    <source>
        <dbReference type="ARBA" id="ARBA00022741"/>
    </source>
</evidence>
<dbReference type="FunFam" id="1.10.510.10:FF:000571">
    <property type="entry name" value="Maternal embryonic leucine zipper kinase"/>
    <property type="match status" value="1"/>
</dbReference>
<dbReference type="GO" id="GO:0007165">
    <property type="term" value="P:signal transduction"/>
    <property type="evidence" value="ECO:0007669"/>
    <property type="project" value="TreeGrafter"/>
</dbReference>
<reference evidence="11" key="1">
    <citation type="journal article" date="2018" name="Nat. Microbiol.">
        <title>Leveraging single-cell genomics to expand the fungal tree of life.</title>
        <authorList>
            <person name="Ahrendt S.R."/>
            <person name="Quandt C.A."/>
            <person name="Ciobanu D."/>
            <person name="Clum A."/>
            <person name="Salamov A."/>
            <person name="Andreopoulos B."/>
            <person name="Cheng J.F."/>
            <person name="Woyke T."/>
            <person name="Pelin A."/>
            <person name="Henrissat B."/>
            <person name="Reynolds N.K."/>
            <person name="Benny G.L."/>
            <person name="Smith M.E."/>
            <person name="James T.Y."/>
            <person name="Grigoriev I.V."/>
        </authorList>
    </citation>
    <scope>NUCLEOTIDE SEQUENCE [LARGE SCALE GENOMIC DNA]</scope>
</reference>
<keyword evidence="6" id="KW-0067">ATP-binding</keyword>
<dbReference type="GO" id="GO:0004674">
    <property type="term" value="F:protein serine/threonine kinase activity"/>
    <property type="evidence" value="ECO:0007669"/>
    <property type="project" value="UniProtKB-KW"/>
</dbReference>
<keyword evidence="3" id="KW-0808">Transferase</keyword>
<dbReference type="PROSITE" id="PS00108">
    <property type="entry name" value="PROTEIN_KINASE_ST"/>
    <property type="match status" value="1"/>
</dbReference>
<evidence type="ECO:0000313" key="10">
    <source>
        <dbReference type="EMBL" id="RKO87650.1"/>
    </source>
</evidence>
<evidence type="ECO:0000256" key="6">
    <source>
        <dbReference type="ARBA" id="ARBA00022840"/>
    </source>
</evidence>
<dbReference type="InterPro" id="IPR000719">
    <property type="entry name" value="Prot_kinase_dom"/>
</dbReference>
<accession>A0A4P9W9Y9</accession>
<comment type="catalytic activity">
    <reaction evidence="8">
        <text>L-seryl-[protein] + ATP = O-phospho-L-seryl-[protein] + ADP + H(+)</text>
        <dbReference type="Rhea" id="RHEA:17989"/>
        <dbReference type="Rhea" id="RHEA-COMP:9863"/>
        <dbReference type="Rhea" id="RHEA-COMP:11604"/>
        <dbReference type="ChEBI" id="CHEBI:15378"/>
        <dbReference type="ChEBI" id="CHEBI:29999"/>
        <dbReference type="ChEBI" id="CHEBI:30616"/>
        <dbReference type="ChEBI" id="CHEBI:83421"/>
        <dbReference type="ChEBI" id="CHEBI:456216"/>
        <dbReference type="EC" id="2.7.11.1"/>
    </reaction>
</comment>
<dbReference type="Gene3D" id="1.10.510.10">
    <property type="entry name" value="Transferase(Phosphotransferase) domain 1"/>
    <property type="match status" value="1"/>
</dbReference>
<dbReference type="SUPFAM" id="SSF56112">
    <property type="entry name" value="Protein kinase-like (PK-like)"/>
    <property type="match status" value="1"/>
</dbReference>
<dbReference type="Pfam" id="PF00069">
    <property type="entry name" value="Pkinase"/>
    <property type="match status" value="1"/>
</dbReference>
<dbReference type="PROSITE" id="PS50011">
    <property type="entry name" value="PROTEIN_KINASE_DOM"/>
    <property type="match status" value="1"/>
</dbReference>
<evidence type="ECO:0000256" key="5">
    <source>
        <dbReference type="ARBA" id="ARBA00022777"/>
    </source>
</evidence>
<dbReference type="Proteomes" id="UP000269721">
    <property type="component" value="Unassembled WGS sequence"/>
</dbReference>
<dbReference type="InterPro" id="IPR008271">
    <property type="entry name" value="Ser/Thr_kinase_AS"/>
</dbReference>
<evidence type="ECO:0000256" key="1">
    <source>
        <dbReference type="ARBA" id="ARBA00012513"/>
    </source>
</evidence>
<dbReference type="GO" id="GO:0005524">
    <property type="term" value="F:ATP binding"/>
    <property type="evidence" value="ECO:0007669"/>
    <property type="project" value="UniProtKB-KW"/>
</dbReference>
<dbReference type="PANTHER" id="PTHR43895:SF32">
    <property type="entry name" value="SERINE_THREONINE-PROTEIN KINASE CHK1"/>
    <property type="match status" value="1"/>
</dbReference>
<evidence type="ECO:0000259" key="9">
    <source>
        <dbReference type="PROSITE" id="PS50011"/>
    </source>
</evidence>
<dbReference type="OrthoDB" id="4062651at2759"/>
<evidence type="ECO:0000256" key="2">
    <source>
        <dbReference type="ARBA" id="ARBA00022527"/>
    </source>
</evidence>
<evidence type="ECO:0000256" key="7">
    <source>
        <dbReference type="ARBA" id="ARBA00047899"/>
    </source>
</evidence>